<name>A0A560EAK8_9BRAD</name>
<keyword evidence="3" id="KW-1185">Reference proteome</keyword>
<dbReference type="OrthoDB" id="8238029at2"/>
<feature type="region of interest" description="Disordered" evidence="1">
    <location>
        <begin position="119"/>
        <end position="140"/>
    </location>
</feature>
<dbReference type="RefSeq" id="WP_063687025.1">
    <property type="nucleotide sequence ID" value="NZ_LVEM01000002.1"/>
</dbReference>
<gene>
    <name evidence="2" type="ORF">FBZ96_101164</name>
</gene>
<accession>A0A560EAK8</accession>
<dbReference type="InterPro" id="IPR022037">
    <property type="entry name" value="DUF3606"/>
</dbReference>
<comment type="caution">
    <text evidence="2">The sequence shown here is derived from an EMBL/GenBank/DDBJ whole genome shotgun (WGS) entry which is preliminary data.</text>
</comment>
<protein>
    <submittedName>
        <fullName evidence="2">Uncharacterized protein DUF3606</fullName>
    </submittedName>
</protein>
<dbReference type="AlphaFoldDB" id="A0A560EAK8"/>
<evidence type="ECO:0000313" key="2">
    <source>
        <dbReference type="EMBL" id="TWB06355.1"/>
    </source>
</evidence>
<reference evidence="2 3" key="1">
    <citation type="submission" date="2019-06" db="EMBL/GenBank/DDBJ databases">
        <title>Genomic Encyclopedia of Type Strains, Phase IV (KMG-V): Genome sequencing to study the core and pangenomes of soil and plant-associated prokaryotes.</title>
        <authorList>
            <person name="Whitman W."/>
        </authorList>
    </citation>
    <scope>NUCLEOTIDE SEQUENCE [LARGE SCALE GENOMIC DNA]</scope>
    <source>
        <strain evidence="2 3">BR 510</strain>
    </source>
</reference>
<sequence>MADNKAKRGGADRALIALTEKYEVAYWSKKFKVTPAKLKYAVKKVGHSARKVEEYIKLQKHRAADKSRIALSEAYEVRYWSKKFKITPAKLKAAVAAAGHSSRKVEAYLAAQKAAKKAKKAAKKTVKKTAKKTAKRKKAA</sequence>
<evidence type="ECO:0000256" key="1">
    <source>
        <dbReference type="SAM" id="MobiDB-lite"/>
    </source>
</evidence>
<organism evidence="2 3">
    <name type="scientific">Bradyrhizobium stylosanthis</name>
    <dbReference type="NCBI Taxonomy" id="1803665"/>
    <lineage>
        <taxon>Bacteria</taxon>
        <taxon>Pseudomonadati</taxon>
        <taxon>Pseudomonadota</taxon>
        <taxon>Alphaproteobacteria</taxon>
        <taxon>Hyphomicrobiales</taxon>
        <taxon>Nitrobacteraceae</taxon>
        <taxon>Bradyrhizobium</taxon>
    </lineage>
</organism>
<dbReference type="EMBL" id="VITK01000001">
    <property type="protein sequence ID" value="TWB06355.1"/>
    <property type="molecule type" value="Genomic_DNA"/>
</dbReference>
<dbReference type="STRING" id="1803665.GCA_001641335_03879"/>
<proteinExistence type="predicted"/>
<dbReference type="Proteomes" id="UP000319949">
    <property type="component" value="Unassembled WGS sequence"/>
</dbReference>
<dbReference type="Pfam" id="PF12244">
    <property type="entry name" value="DUF3606"/>
    <property type="match status" value="2"/>
</dbReference>
<evidence type="ECO:0000313" key="3">
    <source>
        <dbReference type="Proteomes" id="UP000319949"/>
    </source>
</evidence>